<evidence type="ECO:0000313" key="1">
    <source>
        <dbReference type="EMBL" id="EJF46471.1"/>
    </source>
</evidence>
<organism evidence="1 2">
    <name type="scientific">Schaalia georgiae F0490</name>
    <dbReference type="NCBI Taxonomy" id="1125717"/>
    <lineage>
        <taxon>Bacteria</taxon>
        <taxon>Bacillati</taxon>
        <taxon>Actinomycetota</taxon>
        <taxon>Actinomycetes</taxon>
        <taxon>Actinomycetales</taxon>
        <taxon>Actinomycetaceae</taxon>
        <taxon>Schaalia</taxon>
    </lineage>
</organism>
<accession>J0XCP6</accession>
<reference evidence="1 2" key="1">
    <citation type="submission" date="2012-05" db="EMBL/GenBank/DDBJ databases">
        <authorList>
            <person name="Harkins D.M."/>
            <person name="Madupu R."/>
            <person name="Durkin A.S."/>
            <person name="Torralba M."/>
            <person name="Methe B."/>
            <person name="Sutton G.G."/>
            <person name="Nelson K.E."/>
        </authorList>
    </citation>
    <scope>NUCLEOTIDE SEQUENCE [LARGE SCALE GENOMIC DNA]</scope>
    <source>
        <strain evidence="1 2">F0490</strain>
    </source>
</reference>
<dbReference type="EMBL" id="AKFS01000132">
    <property type="protein sequence ID" value="EJF46471.1"/>
    <property type="molecule type" value="Genomic_DNA"/>
</dbReference>
<dbReference type="Proteomes" id="UP000004578">
    <property type="component" value="Unassembled WGS sequence"/>
</dbReference>
<protein>
    <submittedName>
        <fullName evidence="1">Uncharacterized protein</fullName>
    </submittedName>
</protein>
<keyword evidence="2" id="KW-1185">Reference proteome</keyword>
<dbReference type="AlphaFoldDB" id="J0XCP6"/>
<evidence type="ECO:0000313" key="2">
    <source>
        <dbReference type="Proteomes" id="UP000004578"/>
    </source>
</evidence>
<comment type="caution">
    <text evidence="1">The sequence shown here is derived from an EMBL/GenBank/DDBJ whole genome shotgun (WGS) entry which is preliminary data.</text>
</comment>
<proteinExistence type="predicted"/>
<gene>
    <name evidence="1" type="ORF">HMPREF1317_2080</name>
</gene>
<sequence length="49" mass="5286">MKRHRDGPRPCSCTPLWTPTAAARKAPPSVRAGCARARGTCAMGRFSLM</sequence>
<name>J0XCP6_9ACTO</name>
<dbReference type="PATRIC" id="fig|1125717.3.peg.872"/>